<comment type="caution">
    <text evidence="1">The sequence shown here is derived from an EMBL/GenBank/DDBJ whole genome shotgun (WGS) entry which is preliminary data.</text>
</comment>
<sequence>MGRTVRRWVLLAYGSVARISHAPGVGRDPSWVAEARTLRRHDIQATGGCAAPGDRGAHIETAPLYAPVRRAIGGRAGL</sequence>
<reference evidence="1" key="2">
    <citation type="submission" date="2020-09" db="EMBL/GenBank/DDBJ databases">
        <authorList>
            <person name="Sun Q."/>
            <person name="Ohkuma M."/>
        </authorList>
    </citation>
    <scope>NUCLEOTIDE SEQUENCE</scope>
    <source>
        <strain evidence="1">JCM 4784</strain>
    </source>
</reference>
<gene>
    <name evidence="1" type="ORF">GCM10018785_00930</name>
</gene>
<proteinExistence type="predicted"/>
<organism evidence="1 2">
    <name type="scientific">Streptomyces longispororuber</name>
    <dbReference type="NCBI Taxonomy" id="68230"/>
    <lineage>
        <taxon>Bacteria</taxon>
        <taxon>Bacillati</taxon>
        <taxon>Actinomycetota</taxon>
        <taxon>Actinomycetes</taxon>
        <taxon>Kitasatosporales</taxon>
        <taxon>Streptomycetaceae</taxon>
        <taxon>Streptomyces</taxon>
    </lineage>
</organism>
<name>A0A918Z3B5_9ACTN</name>
<reference evidence="1" key="1">
    <citation type="journal article" date="2014" name="Int. J. Syst. Evol. Microbiol.">
        <title>Complete genome sequence of Corynebacterium casei LMG S-19264T (=DSM 44701T), isolated from a smear-ripened cheese.</title>
        <authorList>
            <consortium name="US DOE Joint Genome Institute (JGI-PGF)"/>
            <person name="Walter F."/>
            <person name="Albersmeier A."/>
            <person name="Kalinowski J."/>
            <person name="Ruckert C."/>
        </authorList>
    </citation>
    <scope>NUCLEOTIDE SEQUENCE</scope>
    <source>
        <strain evidence="1">JCM 4784</strain>
    </source>
</reference>
<dbReference type="EMBL" id="BNBT01000001">
    <property type="protein sequence ID" value="GHE35031.1"/>
    <property type="molecule type" value="Genomic_DNA"/>
</dbReference>
<protein>
    <submittedName>
        <fullName evidence="1">Uncharacterized protein</fullName>
    </submittedName>
</protein>
<dbReference type="Proteomes" id="UP000608024">
    <property type="component" value="Unassembled WGS sequence"/>
</dbReference>
<keyword evidence="2" id="KW-1185">Reference proteome</keyword>
<evidence type="ECO:0000313" key="2">
    <source>
        <dbReference type="Proteomes" id="UP000608024"/>
    </source>
</evidence>
<evidence type="ECO:0000313" key="1">
    <source>
        <dbReference type="EMBL" id="GHE35031.1"/>
    </source>
</evidence>
<dbReference type="AlphaFoldDB" id="A0A918Z3B5"/>
<accession>A0A918Z3B5</accession>